<evidence type="ECO:0000313" key="9">
    <source>
        <dbReference type="EMBL" id="KHN44941.1"/>
    </source>
</evidence>
<proteinExistence type="predicted"/>
<dbReference type="PANTHER" id="PTHR31485">
    <property type="entry name" value="PEPTIDYL SERINE ALPHA-GALACTOSYLTRANSFERASE"/>
    <property type="match status" value="1"/>
</dbReference>
<keyword evidence="2" id="KW-0328">Glycosyltransferase</keyword>
<dbReference type="InterPro" id="IPR044845">
    <property type="entry name" value="HPAT/SRGT1-like"/>
</dbReference>
<gene>
    <name evidence="9" type="ORF">glysoja_036152</name>
</gene>
<feature type="domain" description="Hydroxyproline O-arabinosyltransferase-like" evidence="8">
    <location>
        <begin position="1"/>
        <end position="47"/>
    </location>
</feature>
<dbReference type="EMBL" id="KN642710">
    <property type="protein sequence ID" value="KHN44941.1"/>
    <property type="molecule type" value="Genomic_DNA"/>
</dbReference>
<dbReference type="AlphaFoldDB" id="A0A0B2SDW6"/>
<evidence type="ECO:0000256" key="7">
    <source>
        <dbReference type="SAM" id="Phobius"/>
    </source>
</evidence>
<comment type="subcellular location">
    <subcellularLocation>
        <location evidence="1">Membrane</location>
        <topology evidence="1">Single-pass membrane protein</topology>
    </subcellularLocation>
</comment>
<sequence length="48" mass="5509">MNVSLAIKKDPETDQAFGWVLQMYAYAVAFALHGVRNILHKDFMIQVQ</sequence>
<dbReference type="Pfam" id="PF23452">
    <property type="entry name" value="HPAT"/>
    <property type="match status" value="1"/>
</dbReference>
<keyword evidence="4 7" id="KW-0812">Transmembrane</keyword>
<keyword evidence="5 7" id="KW-1133">Transmembrane helix</keyword>
<evidence type="ECO:0000256" key="5">
    <source>
        <dbReference type="ARBA" id="ARBA00022989"/>
    </source>
</evidence>
<evidence type="ECO:0000256" key="4">
    <source>
        <dbReference type="ARBA" id="ARBA00022692"/>
    </source>
</evidence>
<dbReference type="GO" id="GO:0016020">
    <property type="term" value="C:membrane"/>
    <property type="evidence" value="ECO:0007669"/>
    <property type="project" value="UniProtKB-SubCell"/>
</dbReference>
<accession>A0A0B2SDW6</accession>
<evidence type="ECO:0000256" key="3">
    <source>
        <dbReference type="ARBA" id="ARBA00022679"/>
    </source>
</evidence>
<protein>
    <recommendedName>
        <fullName evidence="8">Hydroxyproline O-arabinosyltransferase-like domain-containing protein</fullName>
    </recommendedName>
</protein>
<reference evidence="9" key="1">
    <citation type="submission" date="2014-07" db="EMBL/GenBank/DDBJ databases">
        <title>Identification of a novel salt tolerance gene in wild soybean by whole-genome sequencing.</title>
        <authorList>
            <person name="Lam H.-M."/>
            <person name="Qi X."/>
            <person name="Li M.-W."/>
            <person name="Liu X."/>
            <person name="Xie M."/>
            <person name="Ni M."/>
            <person name="Xu X."/>
        </authorList>
    </citation>
    <scope>NUCLEOTIDE SEQUENCE [LARGE SCALE GENOMIC DNA]</scope>
    <source>
        <tissue evidence="9">Root</tissue>
    </source>
</reference>
<feature type="transmembrane region" description="Helical" evidence="7">
    <location>
        <begin position="16"/>
        <end position="35"/>
    </location>
</feature>
<keyword evidence="6 7" id="KW-0472">Membrane</keyword>
<name>A0A0B2SDW6_GLYSO</name>
<evidence type="ECO:0000256" key="2">
    <source>
        <dbReference type="ARBA" id="ARBA00022676"/>
    </source>
</evidence>
<dbReference type="Proteomes" id="UP000053555">
    <property type="component" value="Unassembled WGS sequence"/>
</dbReference>
<keyword evidence="3" id="KW-0808">Transferase</keyword>
<dbReference type="InterPro" id="IPR056508">
    <property type="entry name" value="HPAT-like"/>
</dbReference>
<evidence type="ECO:0000259" key="8">
    <source>
        <dbReference type="Pfam" id="PF23452"/>
    </source>
</evidence>
<organism evidence="9">
    <name type="scientific">Glycine soja</name>
    <name type="common">Wild soybean</name>
    <dbReference type="NCBI Taxonomy" id="3848"/>
    <lineage>
        <taxon>Eukaryota</taxon>
        <taxon>Viridiplantae</taxon>
        <taxon>Streptophyta</taxon>
        <taxon>Embryophyta</taxon>
        <taxon>Tracheophyta</taxon>
        <taxon>Spermatophyta</taxon>
        <taxon>Magnoliopsida</taxon>
        <taxon>eudicotyledons</taxon>
        <taxon>Gunneridae</taxon>
        <taxon>Pentapetalae</taxon>
        <taxon>rosids</taxon>
        <taxon>fabids</taxon>
        <taxon>Fabales</taxon>
        <taxon>Fabaceae</taxon>
        <taxon>Papilionoideae</taxon>
        <taxon>50 kb inversion clade</taxon>
        <taxon>NPAAA clade</taxon>
        <taxon>indigoferoid/millettioid clade</taxon>
        <taxon>Phaseoleae</taxon>
        <taxon>Glycine</taxon>
        <taxon>Glycine subgen. Soja</taxon>
    </lineage>
</organism>
<dbReference type="GO" id="GO:0016757">
    <property type="term" value="F:glycosyltransferase activity"/>
    <property type="evidence" value="ECO:0007669"/>
    <property type="project" value="UniProtKB-KW"/>
</dbReference>
<evidence type="ECO:0000256" key="1">
    <source>
        <dbReference type="ARBA" id="ARBA00004167"/>
    </source>
</evidence>
<evidence type="ECO:0000256" key="6">
    <source>
        <dbReference type="ARBA" id="ARBA00023136"/>
    </source>
</evidence>
<dbReference type="PANTHER" id="PTHR31485:SF3">
    <property type="entry name" value="HYDROXYPROLINE O-ARABINOSYLTRANSFERASE 1"/>
    <property type="match status" value="1"/>
</dbReference>